<dbReference type="KEGG" id="cim:CIMG_11651"/>
<dbReference type="Pfam" id="PF13813">
    <property type="entry name" value="MBOAT_2"/>
    <property type="match status" value="1"/>
</dbReference>
<dbReference type="OMA" id="WHQTFRF"/>
<name>A0A0D8JTM1_COCIM</name>
<evidence type="ECO:0000259" key="8">
    <source>
        <dbReference type="Pfam" id="PF13813"/>
    </source>
</evidence>
<feature type="transmembrane region" description="Helical" evidence="7">
    <location>
        <begin position="444"/>
        <end position="463"/>
    </location>
</feature>
<dbReference type="VEuPathDB" id="FungiDB:CIMG_11651"/>
<feature type="transmembrane region" description="Helical" evidence="7">
    <location>
        <begin position="376"/>
        <end position="395"/>
    </location>
</feature>
<protein>
    <recommendedName>
        <fullName evidence="8">Wax synthase domain-containing protein</fullName>
    </recommendedName>
</protein>
<gene>
    <name evidence="9" type="ORF">CIMG_11651</name>
</gene>
<evidence type="ECO:0000256" key="6">
    <source>
        <dbReference type="ARBA" id="ARBA00023136"/>
    </source>
</evidence>
<feature type="transmembrane region" description="Helical" evidence="7">
    <location>
        <begin position="30"/>
        <end position="53"/>
    </location>
</feature>
<dbReference type="GeneID" id="24163806"/>
<evidence type="ECO:0000313" key="9">
    <source>
        <dbReference type="EMBL" id="KJF60494.1"/>
    </source>
</evidence>
<evidence type="ECO:0000256" key="5">
    <source>
        <dbReference type="ARBA" id="ARBA00022989"/>
    </source>
</evidence>
<dbReference type="PANTHER" id="PTHR31595:SF67">
    <property type="entry name" value="WAX SYNTHASE DOMAIN-CONTAINING PROTEIN"/>
    <property type="match status" value="1"/>
</dbReference>
<dbReference type="InterPro" id="IPR044851">
    <property type="entry name" value="Wax_synthase"/>
</dbReference>
<proteinExistence type="inferred from homology"/>
<feature type="transmembrane region" description="Helical" evidence="7">
    <location>
        <begin position="91"/>
        <end position="109"/>
    </location>
</feature>
<dbReference type="OrthoDB" id="2796277at2759"/>
<dbReference type="GO" id="GO:0016020">
    <property type="term" value="C:membrane"/>
    <property type="evidence" value="ECO:0007669"/>
    <property type="project" value="UniProtKB-SubCell"/>
</dbReference>
<organism evidence="9 10">
    <name type="scientific">Coccidioides immitis (strain RS)</name>
    <name type="common">Valley fever fungus</name>
    <dbReference type="NCBI Taxonomy" id="246410"/>
    <lineage>
        <taxon>Eukaryota</taxon>
        <taxon>Fungi</taxon>
        <taxon>Dikarya</taxon>
        <taxon>Ascomycota</taxon>
        <taxon>Pezizomycotina</taxon>
        <taxon>Eurotiomycetes</taxon>
        <taxon>Eurotiomycetidae</taxon>
        <taxon>Onygenales</taxon>
        <taxon>Onygenaceae</taxon>
        <taxon>Coccidioides</taxon>
    </lineage>
</organism>
<sequence>MEGFPVSPGYRAILALREVEFADRMKKGEILPLIFPHNFISIFIVVAVLLVPWPRHNAFRFARHFAFCVVLYLNTLTIVNCRTLGMANSYGVGMGFIWHTIWSATLLVFRDVQGEFKRIERTREVRGRRSNGVNAEANGHKDLQFWESEISSPGNGGLSKTSGEKSTNSLQCRAKYRWQSYPEKFSHRFTWVLDVSMFSFRGTGWNWGNPTLPPSVADPPTKYVLMSVLKKTFIHYLRLDLVKILMVRDSYFWGLVDSPHPPFLAPLGHFAAFFAHIYRHFLIYLGIVSSLTTLHGYLCIAYLLLSLFYGSSTRITVPIEAPWLYRGLFGPFSSVFDYGLAGGWGKWWHQIFRYGFVSPSDWMFQYLPRSLQKKPIFLFLRAMIAFMLSGLIHACGSYTQFAPTHPLSGPFLFFILQFLGIVAQDLTSHLLSHLPFPLPKWLKQWGNVAFTITWILLTGPLVANDFSRGGIWLFEPVPISPLRGFGFGTPDEGWWCWHGKWFRMWKGEKWWQRGIQIL</sequence>
<reference evidence="10" key="1">
    <citation type="journal article" date="2009" name="Genome Res.">
        <title>Comparative genomic analyses of the human fungal pathogens Coccidioides and their relatives.</title>
        <authorList>
            <person name="Sharpton T.J."/>
            <person name="Stajich J.E."/>
            <person name="Rounsley S.D."/>
            <person name="Gardner M.J."/>
            <person name="Wortman J.R."/>
            <person name="Jordar V.S."/>
            <person name="Maiti R."/>
            <person name="Kodira C.D."/>
            <person name="Neafsey D.E."/>
            <person name="Zeng Q."/>
            <person name="Hung C.-Y."/>
            <person name="McMahan C."/>
            <person name="Muszewska A."/>
            <person name="Grynberg M."/>
            <person name="Mandel M.A."/>
            <person name="Kellner E.M."/>
            <person name="Barker B.M."/>
            <person name="Galgiani J.N."/>
            <person name="Orbach M.J."/>
            <person name="Kirkland T.N."/>
            <person name="Cole G.T."/>
            <person name="Henn M.R."/>
            <person name="Birren B.W."/>
            <person name="Taylor J.W."/>
        </authorList>
    </citation>
    <scope>NUCLEOTIDE SEQUENCE [LARGE SCALE GENOMIC DNA]</scope>
    <source>
        <strain evidence="10">RS</strain>
    </source>
</reference>
<comment type="subcellular location">
    <subcellularLocation>
        <location evidence="1">Membrane</location>
        <topology evidence="1">Multi-pass membrane protein</topology>
    </subcellularLocation>
</comment>
<feature type="transmembrane region" description="Helical" evidence="7">
    <location>
        <begin position="65"/>
        <end position="85"/>
    </location>
</feature>
<keyword evidence="3" id="KW-0808">Transferase</keyword>
<comment type="similarity">
    <text evidence="2">Belongs to the wax synthase family.</text>
</comment>
<feature type="domain" description="Wax synthase" evidence="8">
    <location>
        <begin position="327"/>
        <end position="416"/>
    </location>
</feature>
<dbReference type="InParanoid" id="A0A0D8JTM1"/>
<dbReference type="PANTHER" id="PTHR31595">
    <property type="entry name" value="LONG-CHAIN-ALCOHOL O-FATTY-ACYLTRANSFERASE 3-RELATED"/>
    <property type="match status" value="1"/>
</dbReference>
<dbReference type="Proteomes" id="UP000001261">
    <property type="component" value="Unassembled WGS sequence"/>
</dbReference>
<dbReference type="GO" id="GO:0008374">
    <property type="term" value="F:O-acyltransferase activity"/>
    <property type="evidence" value="ECO:0007669"/>
    <property type="project" value="InterPro"/>
</dbReference>
<evidence type="ECO:0000313" key="10">
    <source>
        <dbReference type="Proteomes" id="UP000001261"/>
    </source>
</evidence>
<dbReference type="GO" id="GO:0006629">
    <property type="term" value="P:lipid metabolic process"/>
    <property type="evidence" value="ECO:0007669"/>
    <property type="project" value="InterPro"/>
</dbReference>
<feature type="transmembrane region" description="Helical" evidence="7">
    <location>
        <begin position="281"/>
        <end position="305"/>
    </location>
</feature>
<accession>A0A0D8JTM1</accession>
<keyword evidence="6 7" id="KW-0472">Membrane</keyword>
<dbReference type="AlphaFoldDB" id="A0A0D8JTM1"/>
<evidence type="ECO:0000256" key="2">
    <source>
        <dbReference type="ARBA" id="ARBA00007282"/>
    </source>
</evidence>
<evidence type="ECO:0000256" key="3">
    <source>
        <dbReference type="ARBA" id="ARBA00022679"/>
    </source>
</evidence>
<dbReference type="InterPro" id="IPR032805">
    <property type="entry name" value="Wax_synthase_dom"/>
</dbReference>
<evidence type="ECO:0000256" key="1">
    <source>
        <dbReference type="ARBA" id="ARBA00004141"/>
    </source>
</evidence>
<evidence type="ECO:0000256" key="7">
    <source>
        <dbReference type="SAM" id="Phobius"/>
    </source>
</evidence>
<reference evidence="10" key="2">
    <citation type="journal article" date="2010" name="Genome Res.">
        <title>Population genomic sequencing of Coccidioides fungi reveals recent hybridization and transposon control.</title>
        <authorList>
            <person name="Neafsey D.E."/>
            <person name="Barker B.M."/>
            <person name="Sharpton T.J."/>
            <person name="Stajich J.E."/>
            <person name="Park D.J."/>
            <person name="Whiston E."/>
            <person name="Hung C.-Y."/>
            <person name="McMahan C."/>
            <person name="White J."/>
            <person name="Sykes S."/>
            <person name="Heiman D."/>
            <person name="Young S."/>
            <person name="Zeng Q."/>
            <person name="Abouelleil A."/>
            <person name="Aftuck L."/>
            <person name="Bessette D."/>
            <person name="Brown A."/>
            <person name="FitzGerald M."/>
            <person name="Lui A."/>
            <person name="Macdonald J.P."/>
            <person name="Priest M."/>
            <person name="Orbach M.J."/>
            <person name="Galgiani J.N."/>
            <person name="Kirkland T.N."/>
            <person name="Cole G.T."/>
            <person name="Birren B.W."/>
            <person name="Henn M.R."/>
            <person name="Taylor J.W."/>
            <person name="Rounsley S.D."/>
        </authorList>
    </citation>
    <scope>GENOME REANNOTATION</scope>
    <source>
        <strain evidence="10">RS</strain>
    </source>
</reference>
<feature type="transmembrane region" description="Helical" evidence="7">
    <location>
        <begin position="407"/>
        <end position="424"/>
    </location>
</feature>
<evidence type="ECO:0000256" key="4">
    <source>
        <dbReference type="ARBA" id="ARBA00022692"/>
    </source>
</evidence>
<keyword evidence="10" id="KW-1185">Reference proteome</keyword>
<keyword evidence="5 7" id="KW-1133">Transmembrane helix</keyword>
<dbReference type="RefSeq" id="XP_012214053.1">
    <property type="nucleotide sequence ID" value="XM_012358630.1"/>
</dbReference>
<dbReference type="EMBL" id="GG704912">
    <property type="protein sequence ID" value="KJF60494.1"/>
    <property type="molecule type" value="Genomic_DNA"/>
</dbReference>
<keyword evidence="4 7" id="KW-0812">Transmembrane</keyword>